<keyword evidence="2" id="KW-0456">Lyase</keyword>
<dbReference type="PANTHER" id="PTHR33542:SF3">
    <property type="entry name" value="SIROHYDROCHLORIN FERROCHELATASE, CHLOROPLASTIC"/>
    <property type="match status" value="1"/>
</dbReference>
<dbReference type="InterPro" id="IPR002762">
    <property type="entry name" value="CbiX-like"/>
</dbReference>
<dbReference type="AlphaFoldDB" id="A0A6A3B3Y1"/>
<sequence length="156" mass="17516">MSIESLFIPQTPTLQSSSVHETARKSTWASNKSPKFQRVPSRIRKFSAKSSLSVENGGFKQFSDGVCEKDGVIIVDHCSRRKESNLMLNEFVAIFREKTGYPIVEAAHMELAEPSIRDAFGLCVQRGAHRVIVSPFFLFPGRHWYQDIPSLTADGI</sequence>
<dbReference type="Gene3D" id="3.40.50.1400">
    <property type="match status" value="1"/>
</dbReference>
<dbReference type="GO" id="GO:0016829">
    <property type="term" value="F:lyase activity"/>
    <property type="evidence" value="ECO:0007669"/>
    <property type="project" value="UniProtKB-KW"/>
</dbReference>
<gene>
    <name evidence="3" type="ORF">F3Y22_tig00110328pilonHSYRG01131</name>
</gene>
<dbReference type="Proteomes" id="UP000436088">
    <property type="component" value="Unassembled WGS sequence"/>
</dbReference>
<dbReference type="Pfam" id="PF01903">
    <property type="entry name" value="CbiX"/>
    <property type="match status" value="1"/>
</dbReference>
<evidence type="ECO:0000256" key="2">
    <source>
        <dbReference type="ARBA" id="ARBA00023239"/>
    </source>
</evidence>
<dbReference type="CDD" id="cd03416">
    <property type="entry name" value="CbiX_SirB_N"/>
    <property type="match status" value="1"/>
</dbReference>
<accession>A0A6A3B3Y1</accession>
<dbReference type="GO" id="GO:0046872">
    <property type="term" value="F:metal ion binding"/>
    <property type="evidence" value="ECO:0007669"/>
    <property type="project" value="UniProtKB-KW"/>
</dbReference>
<comment type="caution">
    <text evidence="3">The sequence shown here is derived from an EMBL/GenBank/DDBJ whole genome shotgun (WGS) entry which is preliminary data.</text>
</comment>
<keyword evidence="4" id="KW-1185">Reference proteome</keyword>
<dbReference type="PANTHER" id="PTHR33542">
    <property type="entry name" value="SIROHYDROCHLORIN FERROCHELATASE, CHLOROPLASTIC"/>
    <property type="match status" value="1"/>
</dbReference>
<keyword evidence="1" id="KW-0479">Metal-binding</keyword>
<organism evidence="3 4">
    <name type="scientific">Hibiscus syriacus</name>
    <name type="common">Rose of Sharon</name>
    <dbReference type="NCBI Taxonomy" id="106335"/>
    <lineage>
        <taxon>Eukaryota</taxon>
        <taxon>Viridiplantae</taxon>
        <taxon>Streptophyta</taxon>
        <taxon>Embryophyta</taxon>
        <taxon>Tracheophyta</taxon>
        <taxon>Spermatophyta</taxon>
        <taxon>Magnoliopsida</taxon>
        <taxon>eudicotyledons</taxon>
        <taxon>Gunneridae</taxon>
        <taxon>Pentapetalae</taxon>
        <taxon>rosids</taxon>
        <taxon>malvids</taxon>
        <taxon>Malvales</taxon>
        <taxon>Malvaceae</taxon>
        <taxon>Malvoideae</taxon>
        <taxon>Hibiscus</taxon>
    </lineage>
</organism>
<proteinExistence type="predicted"/>
<evidence type="ECO:0000313" key="3">
    <source>
        <dbReference type="EMBL" id="KAE8710025.1"/>
    </source>
</evidence>
<name>A0A6A3B3Y1_HIBSY</name>
<evidence type="ECO:0000256" key="1">
    <source>
        <dbReference type="ARBA" id="ARBA00022723"/>
    </source>
</evidence>
<protein>
    <recommendedName>
        <fullName evidence="5">Sirohydrochlorin ferrochelatase</fullName>
    </recommendedName>
</protein>
<evidence type="ECO:0000313" key="4">
    <source>
        <dbReference type="Proteomes" id="UP000436088"/>
    </source>
</evidence>
<evidence type="ECO:0008006" key="5">
    <source>
        <dbReference type="Google" id="ProtNLM"/>
    </source>
</evidence>
<dbReference type="EMBL" id="VEPZ02000934">
    <property type="protein sequence ID" value="KAE8710025.1"/>
    <property type="molecule type" value="Genomic_DNA"/>
</dbReference>
<dbReference type="SUPFAM" id="SSF53800">
    <property type="entry name" value="Chelatase"/>
    <property type="match status" value="1"/>
</dbReference>
<dbReference type="InterPro" id="IPR050963">
    <property type="entry name" value="Sirohydro_Cobaltochel/CbiX"/>
</dbReference>
<reference evidence="3" key="1">
    <citation type="submission" date="2019-09" db="EMBL/GenBank/DDBJ databases">
        <title>Draft genome information of white flower Hibiscus syriacus.</title>
        <authorList>
            <person name="Kim Y.-M."/>
        </authorList>
    </citation>
    <scope>NUCLEOTIDE SEQUENCE [LARGE SCALE GENOMIC DNA]</scope>
    <source>
        <strain evidence="3">YM2019G1</strain>
    </source>
</reference>